<evidence type="ECO:0000313" key="2">
    <source>
        <dbReference type="Proteomes" id="UP001560267"/>
    </source>
</evidence>
<keyword evidence="2" id="KW-1185">Reference proteome</keyword>
<feature type="non-terminal residue" evidence="1">
    <location>
        <position position="1"/>
    </location>
</feature>
<sequence length="63" mass="6943">GFDDEPSADEFADCDALLTRGAMPPDPDSSHEGVTLRAALFSRRGWDLGTLSVGRVPELRRRR</sequence>
<accession>A0ABV3Y686</accession>
<dbReference type="EMBL" id="JBFSHR010000208">
    <property type="protein sequence ID" value="MEX6431040.1"/>
    <property type="molecule type" value="Genomic_DNA"/>
</dbReference>
<comment type="caution">
    <text evidence="1">The sequence shown here is derived from an EMBL/GenBank/DDBJ whole genome shotgun (WGS) entry which is preliminary data.</text>
</comment>
<dbReference type="Proteomes" id="UP001560267">
    <property type="component" value="Unassembled WGS sequence"/>
</dbReference>
<organism evidence="1 2">
    <name type="scientific">Ferrimicrobium acidiphilum</name>
    <dbReference type="NCBI Taxonomy" id="121039"/>
    <lineage>
        <taxon>Bacteria</taxon>
        <taxon>Bacillati</taxon>
        <taxon>Actinomycetota</taxon>
        <taxon>Acidimicrobiia</taxon>
        <taxon>Acidimicrobiales</taxon>
        <taxon>Acidimicrobiaceae</taxon>
        <taxon>Ferrimicrobium</taxon>
    </lineage>
</organism>
<protein>
    <submittedName>
        <fullName evidence="1">Uncharacterized protein</fullName>
    </submittedName>
</protein>
<name>A0ABV3Y686_9ACTN</name>
<proteinExistence type="predicted"/>
<gene>
    <name evidence="1" type="ORF">AB6A68_14590</name>
</gene>
<reference evidence="1 2" key="1">
    <citation type="submission" date="2024-07" db="EMBL/GenBank/DDBJ databases">
        <title>Draft Genome Sequence of Ferrimicrobium acidiphilum Strain YE2023, Isolated from a Pulp of Bioleach Reactor.</title>
        <authorList>
            <person name="Elkina Y.A."/>
            <person name="Bulaeva A.G."/>
            <person name="Beletsky A.V."/>
            <person name="Mardanov A.V."/>
        </authorList>
    </citation>
    <scope>NUCLEOTIDE SEQUENCE [LARGE SCALE GENOMIC DNA]</scope>
    <source>
        <strain evidence="1 2">YE2023</strain>
    </source>
</reference>
<evidence type="ECO:0000313" key="1">
    <source>
        <dbReference type="EMBL" id="MEX6431040.1"/>
    </source>
</evidence>